<name>A0A179BZH1_RHILE</name>
<evidence type="ECO:0000256" key="4">
    <source>
        <dbReference type="PIRSR" id="PIRSR001235-2"/>
    </source>
</evidence>
<feature type="binding site" evidence="3">
    <location>
        <position position="94"/>
    </location>
    <ligand>
        <name>Zn(2+)</name>
        <dbReference type="ChEBI" id="CHEBI:29105"/>
        <label>2</label>
    </ligand>
</feature>
<evidence type="ECO:0000259" key="5">
    <source>
        <dbReference type="Pfam" id="PF07687"/>
    </source>
</evidence>
<feature type="binding site" evidence="3">
    <location>
        <position position="190"/>
    </location>
    <ligand>
        <name>Zn(2+)</name>
        <dbReference type="ChEBI" id="CHEBI:29105"/>
        <label>1</label>
    </ligand>
</feature>
<feature type="binding site" evidence="3">
    <location>
        <position position="83"/>
    </location>
    <ligand>
        <name>Zn(2+)</name>
        <dbReference type="ChEBI" id="CHEBI:29105"/>
        <label>1</label>
    </ligand>
</feature>
<feature type="domain" description="Peptidase M20 dimerisation" evidence="5">
    <location>
        <begin position="209"/>
        <end position="315"/>
    </location>
</feature>
<dbReference type="PANTHER" id="PTHR32494">
    <property type="entry name" value="ALLANTOATE DEIMINASE-RELATED"/>
    <property type="match status" value="1"/>
</dbReference>
<dbReference type="Pfam" id="PF01546">
    <property type="entry name" value="Peptidase_M20"/>
    <property type="match status" value="1"/>
</dbReference>
<dbReference type="Gene3D" id="3.30.70.360">
    <property type="match status" value="1"/>
</dbReference>
<dbReference type="InterPro" id="IPR010158">
    <property type="entry name" value="Amidase_Cbmase"/>
</dbReference>
<evidence type="ECO:0000256" key="2">
    <source>
        <dbReference type="ARBA" id="ARBA00022801"/>
    </source>
</evidence>
<dbReference type="InterPro" id="IPR036264">
    <property type="entry name" value="Bact_exopeptidase_dim_dom"/>
</dbReference>
<evidence type="ECO:0000256" key="1">
    <source>
        <dbReference type="ARBA" id="ARBA00006153"/>
    </source>
</evidence>
<dbReference type="InterPro" id="IPR011650">
    <property type="entry name" value="Peptidase_M20_dimer"/>
</dbReference>
<dbReference type="Pfam" id="PF07687">
    <property type="entry name" value="M20_dimer"/>
    <property type="match status" value="1"/>
</dbReference>
<dbReference type="PIRSF" id="PIRSF001235">
    <property type="entry name" value="Amidase_carbamoylase"/>
    <property type="match status" value="1"/>
</dbReference>
<feature type="binding site" evidence="4">
    <location>
        <position position="291"/>
    </location>
    <ligand>
        <name>allantoate</name>
        <dbReference type="ChEBI" id="CHEBI:17536"/>
    </ligand>
</feature>
<feature type="binding site" evidence="3">
    <location>
        <position position="129"/>
    </location>
    <ligand>
        <name>Zn(2+)</name>
        <dbReference type="ChEBI" id="CHEBI:29105"/>
        <label>2</label>
    </ligand>
</feature>
<keyword evidence="3" id="KW-0479">Metal-binding</keyword>
<protein>
    <submittedName>
        <fullName evidence="6">Zn-dependent hydrolase</fullName>
    </submittedName>
</protein>
<dbReference type="SUPFAM" id="SSF53187">
    <property type="entry name" value="Zn-dependent exopeptidases"/>
    <property type="match status" value="1"/>
</dbReference>
<dbReference type="PANTHER" id="PTHR32494:SF5">
    <property type="entry name" value="ALLANTOATE AMIDOHYDROLASE"/>
    <property type="match status" value="1"/>
</dbReference>
<dbReference type="GO" id="GO:0016813">
    <property type="term" value="F:hydrolase activity, acting on carbon-nitrogen (but not peptide) bonds, in linear amidines"/>
    <property type="evidence" value="ECO:0007669"/>
    <property type="project" value="InterPro"/>
</dbReference>
<dbReference type="InterPro" id="IPR002933">
    <property type="entry name" value="Peptidase_M20"/>
</dbReference>
<feature type="binding site" evidence="4">
    <location>
        <position position="215"/>
    </location>
    <ligand>
        <name>allantoate</name>
        <dbReference type="ChEBI" id="CHEBI:17536"/>
    </ligand>
</feature>
<dbReference type="EMBL" id="LWBS01000011">
    <property type="protein sequence ID" value="OAP97122.1"/>
    <property type="molecule type" value="Genomic_DNA"/>
</dbReference>
<feature type="binding site" evidence="4">
    <location>
        <position position="278"/>
    </location>
    <ligand>
        <name>allantoate</name>
        <dbReference type="ChEBI" id="CHEBI:17536"/>
    </ligand>
</feature>
<dbReference type="CDD" id="cd03884">
    <property type="entry name" value="M20_bAS"/>
    <property type="match status" value="1"/>
</dbReference>
<dbReference type="GO" id="GO:0046872">
    <property type="term" value="F:metal ion binding"/>
    <property type="evidence" value="ECO:0007669"/>
    <property type="project" value="UniProtKB-KW"/>
</dbReference>
<dbReference type="SUPFAM" id="SSF55031">
    <property type="entry name" value="Bacterial exopeptidase dimerisation domain"/>
    <property type="match status" value="1"/>
</dbReference>
<gene>
    <name evidence="6" type="ORF">A4U53_10820</name>
</gene>
<proteinExistence type="inferred from homology"/>
<dbReference type="NCBIfam" id="TIGR01879">
    <property type="entry name" value="hydantase"/>
    <property type="match status" value="1"/>
</dbReference>
<comment type="caution">
    <text evidence="6">The sequence shown here is derived from an EMBL/GenBank/DDBJ whole genome shotgun (WGS) entry which is preliminary data.</text>
</comment>
<dbReference type="InterPro" id="IPR001261">
    <property type="entry name" value="ArgE/DapE_CS"/>
</dbReference>
<evidence type="ECO:0000256" key="3">
    <source>
        <dbReference type="PIRSR" id="PIRSR001235-1"/>
    </source>
</evidence>
<dbReference type="NCBIfam" id="NF009531">
    <property type="entry name" value="PRK12893.1-5"/>
    <property type="match status" value="1"/>
</dbReference>
<feature type="binding site" evidence="3">
    <location>
        <position position="386"/>
    </location>
    <ligand>
        <name>Zn(2+)</name>
        <dbReference type="ChEBI" id="CHEBI:29105"/>
        <label>2</label>
    </ligand>
</feature>
<dbReference type="AlphaFoldDB" id="A0A179BZH1"/>
<sequence length="441" mass="47157">MSRNLPVNASRIADDIEALAGITEPGHPWTRRAFSPLFLDGRAYIEARMKAAGLETRIDAAGNLIGRRTGRKPWLGAIMVGSHSDTVPDGGRFDGIAGVISALEVARALVDQNIELDHDLEIVDFLAEEVSIFGVSCIGSRGMTGQLPEAWLSRVSDGRDLAEGIAEVGGRPDVLMQQNRPDIAGFLELHIEQGPVLEAEKEDVGIVTAISGITRIEITVEGRADHAGTTPMDRRADALVAASQLVLDIRNAAAELAKTPGHFAATVGEFTVEPNAANVVPSKVVLLIDGRAEIRADMEAFCRWLDGHVEKLAGAYGVTIKTPNRVSDNQPTPGDPGLLSILEAACERVGAKHRRMASGAGHDTAWIAKVAPAAMIFVPCREGRSHSADEWAENDDIALGAAVLFEAVREMDKGLINRGLINRGLINRGLNQEKANGTHTR</sequence>
<dbReference type="Gene3D" id="3.40.630.10">
    <property type="entry name" value="Zn peptidases"/>
    <property type="match status" value="1"/>
</dbReference>
<keyword evidence="2 6" id="KW-0378">Hydrolase</keyword>
<reference evidence="6" key="1">
    <citation type="submission" date="2016-04" db="EMBL/GenBank/DDBJ databases">
        <title>Fast-growing isolate from the root nodules of Vavilovia formosa.</title>
        <authorList>
            <person name="Kimeklis A."/>
            <person name="Safronova V."/>
            <person name="Belimov A."/>
            <person name="Andronov E."/>
        </authorList>
    </citation>
    <scope>NUCLEOTIDE SEQUENCE [LARGE SCALE GENOMIC DNA]</scope>
    <source>
        <strain evidence="6">Vaf-46</strain>
    </source>
</reference>
<comment type="similarity">
    <text evidence="1">Belongs to the peptidase M20 family.</text>
</comment>
<feature type="binding site" evidence="3">
    <location>
        <position position="94"/>
    </location>
    <ligand>
        <name>Zn(2+)</name>
        <dbReference type="ChEBI" id="CHEBI:29105"/>
        <label>1</label>
    </ligand>
</feature>
<accession>A0A179BZH1</accession>
<dbReference type="eggNOG" id="COG0624">
    <property type="taxonomic scope" value="Bacteria"/>
</dbReference>
<comment type="cofactor">
    <cofactor evidence="3">
        <name>Zn(2+)</name>
        <dbReference type="ChEBI" id="CHEBI:29105"/>
    </cofactor>
    <text evidence="3">Binds 2 Zn(2+) ions per subunit.</text>
</comment>
<dbReference type="PROSITE" id="PS00758">
    <property type="entry name" value="ARGE_DAPE_CPG2_1"/>
    <property type="match status" value="1"/>
</dbReference>
<organism evidence="6">
    <name type="scientific">Rhizobium leguminosarum</name>
    <dbReference type="NCBI Taxonomy" id="384"/>
    <lineage>
        <taxon>Bacteria</taxon>
        <taxon>Pseudomonadati</taxon>
        <taxon>Pseudomonadota</taxon>
        <taxon>Alphaproteobacteria</taxon>
        <taxon>Hyphomicrobiales</taxon>
        <taxon>Rhizobiaceae</taxon>
        <taxon>Rhizobium/Agrobacterium group</taxon>
        <taxon>Rhizobium</taxon>
    </lineage>
</organism>
<evidence type="ECO:0000313" key="6">
    <source>
        <dbReference type="EMBL" id="OAP97122.1"/>
    </source>
</evidence>
<keyword evidence="3" id="KW-0862">Zinc</keyword>